<dbReference type="InterPro" id="IPR033010">
    <property type="entry name" value="Cdc20/Fizzy"/>
</dbReference>
<dbReference type="Pfam" id="PF24807">
    <property type="entry name" value="WD40_CDC20-Fz"/>
    <property type="match status" value="1"/>
</dbReference>
<evidence type="ECO:0000256" key="4">
    <source>
        <dbReference type="ARBA" id="ARBA00023306"/>
    </source>
</evidence>
<keyword evidence="3" id="KW-0677">Repeat</keyword>
<feature type="repeat" description="WD" evidence="5">
    <location>
        <begin position="585"/>
        <end position="619"/>
    </location>
</feature>
<dbReference type="InterPro" id="IPR036322">
    <property type="entry name" value="WD40_repeat_dom_sf"/>
</dbReference>
<feature type="compositionally biased region" description="Low complexity" evidence="6">
    <location>
        <begin position="299"/>
        <end position="317"/>
    </location>
</feature>
<comment type="caution">
    <text evidence="8">The sequence shown here is derived from an EMBL/GenBank/DDBJ whole genome shotgun (WGS) entry which is preliminary data.</text>
</comment>
<evidence type="ECO:0000256" key="2">
    <source>
        <dbReference type="ARBA" id="ARBA00022574"/>
    </source>
</evidence>
<feature type="repeat" description="WD" evidence="5">
    <location>
        <begin position="661"/>
        <end position="702"/>
    </location>
</feature>
<accession>A0AAJ4XNZ5</accession>
<keyword evidence="2 5" id="KW-0853">WD repeat</keyword>
<dbReference type="AlphaFoldDB" id="A0AAJ4XNZ5"/>
<gene>
    <name evidence="8" type="ORF">MEPE_04534</name>
</gene>
<dbReference type="InterPro" id="IPR056150">
    <property type="entry name" value="WD40_CDC20-Fz"/>
</dbReference>
<comment type="similarity">
    <text evidence="1">Belongs to the WD repeat CDC20/Fizzy family.</text>
</comment>
<dbReference type="InterPro" id="IPR015943">
    <property type="entry name" value="WD40/YVTN_repeat-like_dom_sf"/>
</dbReference>
<evidence type="ECO:0000256" key="6">
    <source>
        <dbReference type="SAM" id="MobiDB-lite"/>
    </source>
</evidence>
<feature type="compositionally biased region" description="Polar residues" evidence="6">
    <location>
        <begin position="247"/>
        <end position="265"/>
    </location>
</feature>
<evidence type="ECO:0000256" key="1">
    <source>
        <dbReference type="ARBA" id="ARBA00006445"/>
    </source>
</evidence>
<feature type="compositionally biased region" description="Polar residues" evidence="6">
    <location>
        <begin position="118"/>
        <end position="131"/>
    </location>
</feature>
<feature type="region of interest" description="Disordered" evidence="6">
    <location>
        <begin position="221"/>
        <end position="317"/>
    </location>
</feature>
<dbReference type="InterPro" id="IPR019775">
    <property type="entry name" value="WD40_repeat_CS"/>
</dbReference>
<evidence type="ECO:0000313" key="8">
    <source>
        <dbReference type="EMBL" id="SNX85825.1"/>
    </source>
</evidence>
<dbReference type="Proteomes" id="UP001294444">
    <property type="component" value="Unassembled WGS sequence"/>
</dbReference>
<feature type="domain" description="CDC20/Fizzy WD40" evidence="7">
    <location>
        <begin position="531"/>
        <end position="826"/>
    </location>
</feature>
<dbReference type="GO" id="GO:1905786">
    <property type="term" value="P:positive regulation of anaphase-promoting complex-dependent catabolic process"/>
    <property type="evidence" value="ECO:0007669"/>
    <property type="project" value="TreeGrafter"/>
</dbReference>
<feature type="compositionally biased region" description="Low complexity" evidence="6">
    <location>
        <begin position="404"/>
        <end position="420"/>
    </location>
</feature>
<proteinExistence type="inferred from homology"/>
<dbReference type="PROSITE" id="PS50294">
    <property type="entry name" value="WD_REPEATS_REGION"/>
    <property type="match status" value="2"/>
</dbReference>
<feature type="region of interest" description="Disordered" evidence="6">
    <location>
        <begin position="110"/>
        <end position="134"/>
    </location>
</feature>
<dbReference type="SUPFAM" id="SSF50978">
    <property type="entry name" value="WD40 repeat-like"/>
    <property type="match status" value="1"/>
</dbReference>
<dbReference type="SMART" id="SM00320">
    <property type="entry name" value="WD40"/>
    <property type="match status" value="5"/>
</dbReference>
<feature type="region of interest" description="Disordered" evidence="6">
    <location>
        <begin position="398"/>
        <end position="457"/>
    </location>
</feature>
<dbReference type="GO" id="GO:0005680">
    <property type="term" value="C:anaphase-promoting complex"/>
    <property type="evidence" value="ECO:0007669"/>
    <property type="project" value="TreeGrafter"/>
</dbReference>
<feature type="repeat" description="WD" evidence="5">
    <location>
        <begin position="795"/>
        <end position="836"/>
    </location>
</feature>
<dbReference type="EMBL" id="OAPG01000011">
    <property type="protein sequence ID" value="SNX85825.1"/>
    <property type="molecule type" value="Genomic_DNA"/>
</dbReference>
<keyword evidence="4" id="KW-0131">Cell cycle</keyword>
<dbReference type="PROSITE" id="PS50082">
    <property type="entry name" value="WD_REPEATS_2"/>
    <property type="match status" value="3"/>
</dbReference>
<dbReference type="PANTHER" id="PTHR19918">
    <property type="entry name" value="CELL DIVISION CYCLE 20 CDC20 FIZZY -RELATED"/>
    <property type="match status" value="1"/>
</dbReference>
<dbReference type="GO" id="GO:0010997">
    <property type="term" value="F:anaphase-promoting complex binding"/>
    <property type="evidence" value="ECO:0007669"/>
    <property type="project" value="InterPro"/>
</dbReference>
<dbReference type="PANTHER" id="PTHR19918:SF1">
    <property type="entry name" value="FIZZY-RELATED PROTEIN HOMOLOG"/>
    <property type="match status" value="1"/>
</dbReference>
<dbReference type="CDD" id="cd00200">
    <property type="entry name" value="WD40"/>
    <property type="match status" value="1"/>
</dbReference>
<dbReference type="InterPro" id="IPR001680">
    <property type="entry name" value="WD40_rpt"/>
</dbReference>
<dbReference type="GO" id="GO:0031145">
    <property type="term" value="P:anaphase-promoting complex-dependent catabolic process"/>
    <property type="evidence" value="ECO:0007669"/>
    <property type="project" value="TreeGrafter"/>
</dbReference>
<reference evidence="8" key="1">
    <citation type="submission" date="2023-10" db="EMBL/GenBank/DDBJ databases">
        <authorList>
            <person name="Guldener U."/>
        </authorList>
    </citation>
    <scope>NUCLEOTIDE SEQUENCE</scope>
    <source>
        <strain evidence="8">Mp4</strain>
    </source>
</reference>
<organism evidence="8 9">
    <name type="scientific">Melanopsichium pennsylvanicum</name>
    <dbReference type="NCBI Taxonomy" id="63383"/>
    <lineage>
        <taxon>Eukaryota</taxon>
        <taxon>Fungi</taxon>
        <taxon>Dikarya</taxon>
        <taxon>Basidiomycota</taxon>
        <taxon>Ustilaginomycotina</taxon>
        <taxon>Ustilaginomycetes</taxon>
        <taxon>Ustilaginales</taxon>
        <taxon>Ustilaginaceae</taxon>
        <taxon>Melanopsichium</taxon>
    </lineage>
</organism>
<evidence type="ECO:0000313" key="9">
    <source>
        <dbReference type="Proteomes" id="UP001294444"/>
    </source>
</evidence>
<evidence type="ECO:0000256" key="5">
    <source>
        <dbReference type="PROSITE-ProRule" id="PRU00221"/>
    </source>
</evidence>
<evidence type="ECO:0000259" key="7">
    <source>
        <dbReference type="Pfam" id="PF24807"/>
    </source>
</evidence>
<protein>
    <submittedName>
        <fullName evidence="8">Probable Cell cycle regulatory protein</fullName>
    </submittedName>
</protein>
<keyword evidence="9" id="KW-1185">Reference proteome</keyword>
<feature type="compositionally biased region" description="Low complexity" evidence="6">
    <location>
        <begin position="224"/>
        <end position="234"/>
    </location>
</feature>
<evidence type="ECO:0000256" key="3">
    <source>
        <dbReference type="ARBA" id="ARBA00022737"/>
    </source>
</evidence>
<dbReference type="Gene3D" id="2.130.10.10">
    <property type="entry name" value="YVTN repeat-like/Quinoprotein amine dehydrogenase"/>
    <property type="match status" value="1"/>
</dbReference>
<dbReference type="GO" id="GO:1990757">
    <property type="term" value="F:ubiquitin ligase activator activity"/>
    <property type="evidence" value="ECO:0007669"/>
    <property type="project" value="TreeGrafter"/>
</dbReference>
<feature type="compositionally biased region" description="Polar residues" evidence="6">
    <location>
        <begin position="425"/>
        <end position="452"/>
    </location>
</feature>
<sequence>MRFGISLEGTELNIESPMAKLANLPPGKRTSNKAQLHSPCQNLVAKHPYQSALGDPAINAQSPIFTYTIKSCIRVVRPCLDSTVSIQSDTQVSTSQALPFSFRTKVASGPETLRTRSHTASYKPNLNTKTDTAGPHASKSKACFDFVSLTHTPQIIRSQSEHKSSIPALPIHHINELRSHHNQKRPVWQASAFSKHYNARRRGPCRSKPWLTMYNTEFGRRLRSQSSGGSAPSSSKRESRTTDALLGSTTDRLLARTTSGFSTSPIPIPGSSRDAVRKSSAHRSSSLTNLAGASRGDTSRSAMSASSSTKSSSPSKKLLASSYVDRYIPQRDGTDLHTAYQLIGDDPPTPHRHKRKTAIDTDAQKEEANQAFSSLLSSELFGAEVGLVASPSRGQRAKGLTNFASSSSSSQHTSGGSSATRHSSHTNLASPATPTKRNLFSYSPSHSRTPGRSGSGMGRVVDFGIADDELRAGATRTGGLFGGLVSQSVETLDSPNHRAYSLSPVKPESRSLLLSPRKPARVLSKVPYKVLDAPDLANDFYLNLVDWSSKNVLGVGLGTCVYLWSADNSSVTKLCDLKEFANDGVTSLDWANSGNHLAIGTQKGLVQIWDVEKQKLLRTMRGHTQRVGSLAWNEVILTSGSRDRVIYHRDVRAPDQHIRTLRAHRQEVCGLKWNTETNQLASGGNDNRLIVWDALNEAPLHRFTEHTAAVKAIAWNPHQQGILASGGGTVDMKIRFWNASTGQMLNEIDTGSQVCNLTWSKTANELISTHGYSGGAIQNQIQVWKYPSMQQIATLTGHTMRVLYLSMNPTGDTIVTGAGDETLRFWDLNTSHRVQHDKRREANAFNPFAKLR</sequence>
<feature type="compositionally biased region" description="Polar residues" evidence="6">
    <location>
        <begin position="282"/>
        <end position="291"/>
    </location>
</feature>
<name>A0AAJ4XNZ5_9BASI</name>
<dbReference type="PROSITE" id="PS00678">
    <property type="entry name" value="WD_REPEATS_1"/>
    <property type="match status" value="1"/>
</dbReference>